<dbReference type="SUPFAM" id="SSF82866">
    <property type="entry name" value="Multidrug efflux transporter AcrB transmembrane domain"/>
    <property type="match status" value="2"/>
</dbReference>
<reference evidence="9 10" key="1">
    <citation type="submission" date="2019-02" db="EMBL/GenBank/DDBJ databases">
        <title>Deep-cultivation of Planctomycetes and their phenomic and genomic characterization uncovers novel biology.</title>
        <authorList>
            <person name="Wiegand S."/>
            <person name="Jogler M."/>
            <person name="Boedeker C."/>
            <person name="Pinto D."/>
            <person name="Vollmers J."/>
            <person name="Rivas-Marin E."/>
            <person name="Kohn T."/>
            <person name="Peeters S.H."/>
            <person name="Heuer A."/>
            <person name="Rast P."/>
            <person name="Oberbeckmann S."/>
            <person name="Bunk B."/>
            <person name="Jeske O."/>
            <person name="Meyerdierks A."/>
            <person name="Storesund J.E."/>
            <person name="Kallscheuer N."/>
            <person name="Luecker S."/>
            <person name="Lage O.M."/>
            <person name="Pohl T."/>
            <person name="Merkel B.J."/>
            <person name="Hornburger P."/>
            <person name="Mueller R.-W."/>
            <person name="Bruemmer F."/>
            <person name="Labrenz M."/>
            <person name="Spormann A.M."/>
            <person name="Op Den Camp H."/>
            <person name="Overmann J."/>
            <person name="Amann R."/>
            <person name="Jetten M.S.M."/>
            <person name="Mascher T."/>
            <person name="Medema M.H."/>
            <person name="Devos D.P."/>
            <person name="Kaster A.-K."/>
            <person name="Ovreas L."/>
            <person name="Rohde M."/>
            <person name="Galperin M.Y."/>
            <person name="Jogler C."/>
        </authorList>
    </citation>
    <scope>NUCLEOTIDE SEQUENCE [LARGE SCALE GENOMIC DNA]</scope>
    <source>
        <strain evidence="9 10">Pla100</strain>
    </source>
</reference>
<dbReference type="AlphaFoldDB" id="A0A5C6ARG4"/>
<feature type="transmembrane region" description="Helical" evidence="7">
    <location>
        <begin position="439"/>
        <end position="458"/>
    </location>
</feature>
<keyword evidence="3 7" id="KW-0812">Transmembrane</keyword>
<dbReference type="RefSeq" id="WP_146577046.1">
    <property type="nucleotide sequence ID" value="NZ_SJPM01000002.1"/>
</dbReference>
<feature type="transmembrane region" description="Helical" evidence="7">
    <location>
        <begin position="29"/>
        <end position="49"/>
    </location>
</feature>
<keyword evidence="10" id="KW-1185">Reference proteome</keyword>
<feature type="transmembrane region" description="Helical" evidence="7">
    <location>
        <begin position="270"/>
        <end position="290"/>
    </location>
</feature>
<keyword evidence="2" id="KW-1003">Cell membrane</keyword>
<evidence type="ECO:0000313" key="9">
    <source>
        <dbReference type="EMBL" id="TWU01819.1"/>
    </source>
</evidence>
<dbReference type="GO" id="GO:0005886">
    <property type="term" value="C:plasma membrane"/>
    <property type="evidence" value="ECO:0007669"/>
    <property type="project" value="UniProtKB-SubCell"/>
</dbReference>
<organism evidence="9 10">
    <name type="scientific">Neorhodopirellula pilleata</name>
    <dbReference type="NCBI Taxonomy" id="2714738"/>
    <lineage>
        <taxon>Bacteria</taxon>
        <taxon>Pseudomonadati</taxon>
        <taxon>Planctomycetota</taxon>
        <taxon>Planctomycetia</taxon>
        <taxon>Pirellulales</taxon>
        <taxon>Pirellulaceae</taxon>
        <taxon>Neorhodopirellula</taxon>
    </lineage>
</organism>
<evidence type="ECO:0000256" key="6">
    <source>
        <dbReference type="SAM" id="MobiDB-lite"/>
    </source>
</evidence>
<dbReference type="Pfam" id="PF03176">
    <property type="entry name" value="MMPL"/>
    <property type="match status" value="1"/>
</dbReference>
<feature type="transmembrane region" description="Helical" evidence="7">
    <location>
        <begin position="772"/>
        <end position="791"/>
    </location>
</feature>
<feature type="region of interest" description="Disordered" evidence="6">
    <location>
        <begin position="882"/>
        <end position="906"/>
    </location>
</feature>
<comment type="subcellular location">
    <subcellularLocation>
        <location evidence="1">Cell membrane</location>
        <topology evidence="1">Multi-pass membrane protein</topology>
    </subcellularLocation>
</comment>
<proteinExistence type="predicted"/>
<sequence length="906" mass="99064">MKYKNGHVSERTPNRLDFDSLAVRLLSRFSWLILLTGALATPLLIYWAALAVGTNSNRIADWLPANLPESVELKQFDDWFGDGHFVIVSWDGCQIDLNALPEESRSDDPRLERFAATLIERDAAENTHFIKKVVTSRSLLRTLTDEPMNLPASRAVERLTGSAIGPDGQGCAIVFLYDFPTEKLRQAIGFWTPRWIDRIAGSPDKSQGLLFRTLVTCEIPLESAHLGGPPVDNLAINEEGQRTLIRLAIAAGGLGLVLSWWSLRSIRLTVIVFLCGILSTCGATAAIWITGCHADAIVLAMPSLIYVLTISGAIHLVNYYRVAAEETGTRTAAARAMAMGMKPAALCSATTALGLLSLLASDLTPIRRFGSFSALGMGLMLIALFVLLPAALQFFGRHDGFERSSKHLDPETKAGMRSSTKSHRWKTAWVRRMIRHHRGIGLATAIGLIVLSFGLPRIQTSVDLLKLFDGKTRILADYHWLEENLGNLVPLEVLIRFDGRHLGDSSSSAQNQTLTMLDRAKVVEGVRNAIDHQFGMHGQQLISTSMSAIAFIPELPTHNKGISGVVRYRILNSKLQTGRQALIESGYLAMDLESQDELWRISLRAAAFKDVDFGLLAKDIRNVIAPMIAQANVEFNSGKDSASDRPAVSVIHTGAIPIIYKAQRELLDGLIESTLWSFLTITPLLMWVTRGLASGLVAMIPNLLPVLAVFGSMGWLGIPIDIGCMMTASIALGVAVDDTIHFLHWYRHCQTTQPDRNSAIEAAFLGCCNPTLQAAVINGLGLSVFLLSTFVPTRQFGLLMLVILSCGAVAELVLLPAILASPLGKAFDLHGGKPTSQRAVAEFQHHHQQHNNSDATETNDHTVLVHPRGDNISKPVHHCVADQTTPKDTHDLSRSLTNAHATYPTR</sequence>
<gene>
    <name evidence="9" type="ORF">Pla100_15550</name>
</gene>
<feature type="transmembrane region" description="Helical" evidence="7">
    <location>
        <begin position="372"/>
        <end position="396"/>
    </location>
</feature>
<evidence type="ECO:0000256" key="4">
    <source>
        <dbReference type="ARBA" id="ARBA00022989"/>
    </source>
</evidence>
<evidence type="ECO:0000256" key="5">
    <source>
        <dbReference type="ARBA" id="ARBA00023136"/>
    </source>
</evidence>
<dbReference type="Gene3D" id="1.20.1640.10">
    <property type="entry name" value="Multidrug efflux transporter AcrB transmembrane domain"/>
    <property type="match status" value="2"/>
</dbReference>
<feature type="transmembrane region" description="Helical" evidence="7">
    <location>
        <begin position="296"/>
        <end position="320"/>
    </location>
</feature>
<dbReference type="PANTHER" id="PTHR33406:SF12">
    <property type="entry name" value="BLR2997 PROTEIN"/>
    <property type="match status" value="1"/>
</dbReference>
<accession>A0A5C6ARG4</accession>
<feature type="transmembrane region" description="Helical" evidence="7">
    <location>
        <begin position="798"/>
        <end position="819"/>
    </location>
</feature>
<name>A0A5C6ARG4_9BACT</name>
<evidence type="ECO:0000256" key="3">
    <source>
        <dbReference type="ARBA" id="ARBA00022692"/>
    </source>
</evidence>
<keyword evidence="4 7" id="KW-1133">Transmembrane helix</keyword>
<feature type="compositionally biased region" description="Polar residues" evidence="6">
    <location>
        <begin position="894"/>
        <end position="906"/>
    </location>
</feature>
<dbReference type="OrthoDB" id="2112773at2"/>
<evidence type="ECO:0000313" key="10">
    <source>
        <dbReference type="Proteomes" id="UP000316213"/>
    </source>
</evidence>
<dbReference type="EMBL" id="SJPM01000002">
    <property type="protein sequence ID" value="TWU01819.1"/>
    <property type="molecule type" value="Genomic_DNA"/>
</dbReference>
<feature type="domain" description="Membrane transport protein MMPL" evidence="8">
    <location>
        <begin position="224"/>
        <end position="425"/>
    </location>
</feature>
<evidence type="ECO:0000256" key="1">
    <source>
        <dbReference type="ARBA" id="ARBA00004651"/>
    </source>
</evidence>
<evidence type="ECO:0000256" key="2">
    <source>
        <dbReference type="ARBA" id="ARBA00022475"/>
    </source>
</evidence>
<protein>
    <submittedName>
        <fullName evidence="9">MMPL family protein</fullName>
    </submittedName>
</protein>
<feature type="transmembrane region" description="Helical" evidence="7">
    <location>
        <begin position="244"/>
        <end position="263"/>
    </location>
</feature>
<keyword evidence="5 7" id="KW-0472">Membrane</keyword>
<comment type="caution">
    <text evidence="9">The sequence shown here is derived from an EMBL/GenBank/DDBJ whole genome shotgun (WGS) entry which is preliminary data.</text>
</comment>
<dbReference type="InterPro" id="IPR050545">
    <property type="entry name" value="Mycobact_MmpL"/>
</dbReference>
<dbReference type="Proteomes" id="UP000316213">
    <property type="component" value="Unassembled WGS sequence"/>
</dbReference>
<evidence type="ECO:0000256" key="7">
    <source>
        <dbReference type="SAM" id="Phobius"/>
    </source>
</evidence>
<evidence type="ECO:0000259" key="8">
    <source>
        <dbReference type="Pfam" id="PF03176"/>
    </source>
</evidence>
<dbReference type="PANTHER" id="PTHR33406">
    <property type="entry name" value="MEMBRANE PROTEIN MJ1562-RELATED"/>
    <property type="match status" value="1"/>
</dbReference>
<feature type="transmembrane region" description="Helical" evidence="7">
    <location>
        <begin position="341"/>
        <end position="360"/>
    </location>
</feature>
<dbReference type="InterPro" id="IPR004869">
    <property type="entry name" value="MMPL_dom"/>
</dbReference>